<dbReference type="AlphaFoldDB" id="A0AA41X5H0"/>
<accession>A0AA41X5H0</accession>
<organism evidence="1 2">
    <name type="scientific">Opacimonas viscosa</name>
    <dbReference type="NCBI Taxonomy" id="2961944"/>
    <lineage>
        <taxon>Bacteria</taxon>
        <taxon>Pseudomonadati</taxon>
        <taxon>Pseudomonadota</taxon>
        <taxon>Gammaproteobacteria</taxon>
        <taxon>Alteromonadales</taxon>
        <taxon>Alteromonadaceae</taxon>
        <taxon>Opacimonas</taxon>
    </lineage>
</organism>
<evidence type="ECO:0000313" key="2">
    <source>
        <dbReference type="Proteomes" id="UP001165413"/>
    </source>
</evidence>
<comment type="caution">
    <text evidence="1">The sequence shown here is derived from an EMBL/GenBank/DDBJ whole genome shotgun (WGS) entry which is preliminary data.</text>
</comment>
<proteinExistence type="predicted"/>
<keyword evidence="2" id="KW-1185">Reference proteome</keyword>
<gene>
    <name evidence="1" type="ORF">NLF92_13085</name>
</gene>
<dbReference type="RefSeq" id="WP_254102654.1">
    <property type="nucleotide sequence ID" value="NZ_JANATA010000156.1"/>
</dbReference>
<dbReference type="EMBL" id="JANATA010000156">
    <property type="protein sequence ID" value="MCP3429868.1"/>
    <property type="molecule type" value="Genomic_DNA"/>
</dbReference>
<evidence type="ECO:0000313" key="1">
    <source>
        <dbReference type="EMBL" id="MCP3429868.1"/>
    </source>
</evidence>
<reference evidence="1" key="1">
    <citation type="submission" date="2022-07" db="EMBL/GenBank/DDBJ databases">
        <title>Characterization of the Novel Bacterium Alteromonas immobilis LMIT006 and Alteromonas gregis LMIT007.</title>
        <authorList>
            <person name="Lin X."/>
        </authorList>
    </citation>
    <scope>NUCLEOTIDE SEQUENCE</scope>
    <source>
        <strain evidence="1">LMIT007</strain>
    </source>
</reference>
<protein>
    <submittedName>
        <fullName evidence="1">Uncharacterized protein</fullName>
    </submittedName>
</protein>
<feature type="non-terminal residue" evidence="1">
    <location>
        <position position="1"/>
    </location>
</feature>
<sequence length="82" mass="9512">STAFISSNTRHGGNSDIVKDYMEKIPDELKRSWSKTLLKKHITMQLKERKLKFKKTWVTRVRGIIGYVNSLSFEELLTQALA</sequence>
<name>A0AA41X5H0_9ALTE</name>
<dbReference type="Proteomes" id="UP001165413">
    <property type="component" value="Unassembled WGS sequence"/>
</dbReference>